<dbReference type="Proteomes" id="UP001202961">
    <property type="component" value="Unassembled WGS sequence"/>
</dbReference>
<evidence type="ECO:0000256" key="5">
    <source>
        <dbReference type="ARBA" id="ARBA00022553"/>
    </source>
</evidence>
<feature type="domain" description="HPt" evidence="18">
    <location>
        <begin position="967"/>
        <end position="1055"/>
    </location>
</feature>
<evidence type="ECO:0000313" key="19">
    <source>
        <dbReference type="EMBL" id="MCM2374609.1"/>
    </source>
</evidence>
<name>A0ABT0UCJ6_9BACT</name>
<feature type="domain" description="Response regulatory" evidence="17">
    <location>
        <begin position="770"/>
        <end position="888"/>
    </location>
</feature>
<dbReference type="Gene3D" id="1.10.287.130">
    <property type="match status" value="1"/>
</dbReference>
<evidence type="ECO:0000256" key="12">
    <source>
        <dbReference type="PROSITE-ProRule" id="PRU00110"/>
    </source>
</evidence>
<evidence type="ECO:0000256" key="13">
    <source>
        <dbReference type="PROSITE-ProRule" id="PRU00169"/>
    </source>
</evidence>
<evidence type="ECO:0000256" key="11">
    <source>
        <dbReference type="ARBA" id="ARBA00023136"/>
    </source>
</evidence>
<dbReference type="PROSITE" id="PS50110">
    <property type="entry name" value="RESPONSE_REGULATORY"/>
    <property type="match status" value="2"/>
</dbReference>
<evidence type="ECO:0000256" key="2">
    <source>
        <dbReference type="ARBA" id="ARBA00004651"/>
    </source>
</evidence>
<keyword evidence="9 15" id="KW-1133">Transmembrane helix</keyword>
<evidence type="ECO:0000256" key="7">
    <source>
        <dbReference type="ARBA" id="ARBA00022741"/>
    </source>
</evidence>
<dbReference type="SMART" id="SM00388">
    <property type="entry name" value="HisKA"/>
    <property type="match status" value="1"/>
</dbReference>
<keyword evidence="5 13" id="KW-0597">Phosphoprotein</keyword>
<dbReference type="InterPro" id="IPR005467">
    <property type="entry name" value="His_kinase_dom"/>
</dbReference>
<evidence type="ECO:0000256" key="6">
    <source>
        <dbReference type="ARBA" id="ARBA00022692"/>
    </source>
</evidence>
<dbReference type="InterPro" id="IPR001789">
    <property type="entry name" value="Sig_transdc_resp-reg_receiver"/>
</dbReference>
<comment type="caution">
    <text evidence="19">The sequence shown here is derived from an EMBL/GenBank/DDBJ whole genome shotgun (WGS) entry which is preliminary data.</text>
</comment>
<evidence type="ECO:0000259" key="18">
    <source>
        <dbReference type="PROSITE" id="PS50894"/>
    </source>
</evidence>
<dbReference type="SMART" id="SM00073">
    <property type="entry name" value="HPT"/>
    <property type="match status" value="1"/>
</dbReference>
<dbReference type="EMBL" id="JAMQBK010000092">
    <property type="protein sequence ID" value="MCM2374609.1"/>
    <property type="molecule type" value="Genomic_DNA"/>
</dbReference>
<dbReference type="CDD" id="cd17546">
    <property type="entry name" value="REC_hyHK_CKI1_RcsC-like"/>
    <property type="match status" value="1"/>
</dbReference>
<dbReference type="InterPro" id="IPR036641">
    <property type="entry name" value="HPT_dom_sf"/>
</dbReference>
<keyword evidence="20" id="KW-1185">Reference proteome</keyword>
<dbReference type="PRINTS" id="PR00344">
    <property type="entry name" value="BCTRLSENSOR"/>
</dbReference>
<dbReference type="SUPFAM" id="SSF47226">
    <property type="entry name" value="Histidine-containing phosphotransfer domain, HPT domain"/>
    <property type="match status" value="1"/>
</dbReference>
<protein>
    <recommendedName>
        <fullName evidence="3">histidine kinase</fullName>
        <ecNumber evidence="3">2.7.13.3</ecNumber>
    </recommendedName>
</protein>
<evidence type="ECO:0000256" key="4">
    <source>
        <dbReference type="ARBA" id="ARBA00022475"/>
    </source>
</evidence>
<dbReference type="EC" id="2.7.13.3" evidence="3"/>
<feature type="modified residue" description="4-aspartylphosphate" evidence="13">
    <location>
        <position position="819"/>
    </location>
</feature>
<evidence type="ECO:0000256" key="14">
    <source>
        <dbReference type="SAM" id="MobiDB-lite"/>
    </source>
</evidence>
<dbReference type="Gene3D" id="3.40.50.2300">
    <property type="match status" value="2"/>
</dbReference>
<dbReference type="Gene3D" id="3.30.565.10">
    <property type="entry name" value="Histidine kinase-like ATPase, C-terminal domain"/>
    <property type="match status" value="1"/>
</dbReference>
<dbReference type="InterPro" id="IPR004358">
    <property type="entry name" value="Sig_transdc_His_kin-like_C"/>
</dbReference>
<dbReference type="CDD" id="cd00088">
    <property type="entry name" value="HPT"/>
    <property type="match status" value="1"/>
</dbReference>
<dbReference type="InterPro" id="IPR036890">
    <property type="entry name" value="HATPase_C_sf"/>
</dbReference>
<feature type="compositionally biased region" description="Acidic residues" evidence="14">
    <location>
        <begin position="896"/>
        <end position="905"/>
    </location>
</feature>
<dbReference type="PANTHER" id="PTHR45339">
    <property type="entry name" value="HYBRID SIGNAL TRANSDUCTION HISTIDINE KINASE J"/>
    <property type="match status" value="1"/>
</dbReference>
<comment type="catalytic activity">
    <reaction evidence="1">
        <text>ATP + protein L-histidine = ADP + protein N-phospho-L-histidine.</text>
        <dbReference type="EC" id="2.7.13.3"/>
    </reaction>
</comment>
<dbReference type="CDD" id="cd16922">
    <property type="entry name" value="HATPase_EvgS-ArcB-TorS-like"/>
    <property type="match status" value="1"/>
</dbReference>
<dbReference type="PANTHER" id="PTHR45339:SF1">
    <property type="entry name" value="HYBRID SIGNAL TRANSDUCTION HISTIDINE KINASE J"/>
    <property type="match status" value="1"/>
</dbReference>
<keyword evidence="8" id="KW-0067">ATP-binding</keyword>
<keyword evidence="6 15" id="KW-0812">Transmembrane</keyword>
<dbReference type="SMART" id="SM00448">
    <property type="entry name" value="REC"/>
    <property type="match status" value="2"/>
</dbReference>
<proteinExistence type="predicted"/>
<feature type="transmembrane region" description="Helical" evidence="15">
    <location>
        <begin position="66"/>
        <end position="85"/>
    </location>
</feature>
<dbReference type="SMART" id="SM00387">
    <property type="entry name" value="HATPase_c"/>
    <property type="match status" value="1"/>
</dbReference>
<gene>
    <name evidence="19" type="ORF">NB063_28645</name>
</gene>
<feature type="transmembrane region" description="Helical" evidence="15">
    <location>
        <begin position="12"/>
        <end position="32"/>
    </location>
</feature>
<dbReference type="PROSITE" id="PS50109">
    <property type="entry name" value="HIS_KIN"/>
    <property type="match status" value="1"/>
</dbReference>
<feature type="transmembrane region" description="Helical" evidence="15">
    <location>
        <begin position="272"/>
        <end position="295"/>
    </location>
</feature>
<comment type="subcellular location">
    <subcellularLocation>
        <location evidence="2">Cell membrane</location>
        <topology evidence="2">Multi-pass membrane protein</topology>
    </subcellularLocation>
</comment>
<reference evidence="19 20" key="1">
    <citation type="journal article" date="2022" name="Syst. Appl. Microbiol.">
        <title>Rhodopirellula aestuarii sp. nov., a novel member of the genus Rhodopirellula isolated from brackish sediments collected in the Tagus River estuary, Portugal.</title>
        <authorList>
            <person name="Vitorino I.R."/>
            <person name="Klimek D."/>
            <person name="Calusinska M."/>
            <person name="Lobo-da-Cunha A."/>
            <person name="Vasconcelos V."/>
            <person name="Lage O.M."/>
        </authorList>
    </citation>
    <scope>NUCLEOTIDE SEQUENCE [LARGE SCALE GENOMIC DNA]</scope>
    <source>
        <strain evidence="19 20">ICT_H3.1</strain>
    </source>
</reference>
<keyword evidence="4" id="KW-1003">Cell membrane</keyword>
<dbReference type="SUPFAM" id="SSF55874">
    <property type="entry name" value="ATPase domain of HSP90 chaperone/DNA topoisomerase II/histidine kinase"/>
    <property type="match status" value="1"/>
</dbReference>
<dbReference type="RefSeq" id="WP_250932552.1">
    <property type="nucleotide sequence ID" value="NZ_JAMQBK010000092.1"/>
</dbReference>
<evidence type="ECO:0000259" key="16">
    <source>
        <dbReference type="PROSITE" id="PS50109"/>
    </source>
</evidence>
<evidence type="ECO:0000259" key="17">
    <source>
        <dbReference type="PROSITE" id="PS50110"/>
    </source>
</evidence>
<feature type="modified residue" description="Phosphohistidine" evidence="12">
    <location>
        <position position="1006"/>
    </location>
</feature>
<feature type="domain" description="Response regulatory" evidence="17">
    <location>
        <begin position="605"/>
        <end position="726"/>
    </location>
</feature>
<evidence type="ECO:0000256" key="9">
    <source>
        <dbReference type="ARBA" id="ARBA00022989"/>
    </source>
</evidence>
<keyword evidence="10" id="KW-0902">Two-component regulatory system</keyword>
<evidence type="ECO:0000256" key="8">
    <source>
        <dbReference type="ARBA" id="ARBA00022840"/>
    </source>
</evidence>
<keyword evidence="7" id="KW-0547">Nucleotide-binding</keyword>
<dbReference type="SUPFAM" id="SSF47384">
    <property type="entry name" value="Homodimeric domain of signal transducing histidine kinase"/>
    <property type="match status" value="1"/>
</dbReference>
<dbReference type="Gene3D" id="1.20.120.160">
    <property type="entry name" value="HPT domain"/>
    <property type="match status" value="1"/>
</dbReference>
<evidence type="ECO:0000256" key="1">
    <source>
        <dbReference type="ARBA" id="ARBA00000085"/>
    </source>
</evidence>
<dbReference type="InterPro" id="IPR003661">
    <property type="entry name" value="HisK_dim/P_dom"/>
</dbReference>
<dbReference type="Pfam" id="PF01627">
    <property type="entry name" value="Hpt"/>
    <property type="match status" value="1"/>
</dbReference>
<dbReference type="InterPro" id="IPR036097">
    <property type="entry name" value="HisK_dim/P_sf"/>
</dbReference>
<evidence type="ECO:0000256" key="15">
    <source>
        <dbReference type="SAM" id="Phobius"/>
    </source>
</evidence>
<dbReference type="InterPro" id="IPR003594">
    <property type="entry name" value="HATPase_dom"/>
</dbReference>
<organism evidence="19 20">
    <name type="scientific">Aporhodopirellula aestuarii</name>
    <dbReference type="NCBI Taxonomy" id="2950107"/>
    <lineage>
        <taxon>Bacteria</taxon>
        <taxon>Pseudomonadati</taxon>
        <taxon>Planctomycetota</taxon>
        <taxon>Planctomycetia</taxon>
        <taxon>Pirellulales</taxon>
        <taxon>Pirellulaceae</taxon>
        <taxon>Aporhodopirellula</taxon>
    </lineage>
</organism>
<evidence type="ECO:0000313" key="20">
    <source>
        <dbReference type="Proteomes" id="UP001202961"/>
    </source>
</evidence>
<feature type="domain" description="Histidine kinase" evidence="16">
    <location>
        <begin position="336"/>
        <end position="583"/>
    </location>
</feature>
<dbReference type="InterPro" id="IPR008207">
    <property type="entry name" value="Sig_transdc_His_kin_Hpt_dom"/>
</dbReference>
<dbReference type="SUPFAM" id="SSF52172">
    <property type="entry name" value="CheY-like"/>
    <property type="match status" value="2"/>
</dbReference>
<dbReference type="Pfam" id="PF02518">
    <property type="entry name" value="HATPase_c"/>
    <property type="match status" value="1"/>
</dbReference>
<keyword evidence="11 15" id="KW-0472">Membrane</keyword>
<dbReference type="Pfam" id="PF00072">
    <property type="entry name" value="Response_reg"/>
    <property type="match status" value="2"/>
</dbReference>
<sequence length="1088" mass="119784">MFWQTWYEYRIDYVLFCIIVLLAYGYVLRHVASVTPATPNDESAGADDDDPMSAIEKRLPPFRLRLSFFVLIATLMVGCVLVEYVDRLQRRVLREQVIGIAPTYAIELQNLGHASITVDTPPDDPKYLSMIEAQKRWLKVNPQVADIYTFRMAPDGAKDAALSPGTGPPGSEEGVYQLIVDSETDYDRDGKFTGKLESRTRIGELFTTVNAPHIRQAFDGEVTFAGLPHLDRWGYWVSAQAPMRDAAGNVEALVGVDFSATRFVRSVAWTRLSLIAILATVLSLYLSAIAIIGILKGSLAVQAISRKQLRVQRDRATQAAAEARRATQAKSQFLANMSHEIRTPMNGILGMTELLLRSPLGGEQHRFMMMIKTSANALLNVLNDVLDFSRIEAGRIELEEVPFVLHELINQTVQSVAGGRQFVNSKTEGAASPFEVGDVELAVRILPGTPDYLVGDPTRLRQVLVNLVGNALKFTVKGEVVVEASASFDETALDTDIGSGEKQSRVRMLISVRDTGIGMTTEQKKKIFEAFTQADASTTRQYGGTGLGLAISARLVERMGGSLSVESTPGVGSRFEFDVPLWVQSESDIMFLGGNVFAKEIRGARLLVVDDHQISRVIFNEMLSEAGCHVDCLNDGAAVLKTLKSAHAAGRHYQLVLLDYRLPGMDGRAVVRMIRNDKEIADTPVAWLSSMGEEVEHAWLSEFDILRCLPKPVSPTDLMSVVAEAVDLDANRSAHPVAEDAENSTRLKSHAKSDFAAVEHTFGHCAIPRRVLLVEDGGINRVVAENMLRARGHDVVGVASGFLAIERLKRDFFDVVLMDVQMPELDGLETTKRIRTSLPEPARDVHIIAMTAHAMSGDQVRCLDAGMNDYVSKPFTPERLFTAVEAIDIDKHLDQTADDDDEDDLTCGPQSRIRANPGSLLDDTLDESSHRESDTVVTLDDGKTFDLDTVAVDFIDESILKQNVGEDEEFLQIVCDTFAEQWPKQIRELTDALDRADVAGVAASAHQLKGTASALGAVRLQKIAGDLEDQARDRIEFVDQENESQGQTKDRMRAGFPGEKWYTTRNTLQSGGESVAIRLLQIAQSQLP</sequence>
<evidence type="ECO:0000256" key="3">
    <source>
        <dbReference type="ARBA" id="ARBA00012438"/>
    </source>
</evidence>
<dbReference type="InterPro" id="IPR011006">
    <property type="entry name" value="CheY-like_superfamily"/>
</dbReference>
<dbReference type="CDD" id="cd00082">
    <property type="entry name" value="HisKA"/>
    <property type="match status" value="1"/>
</dbReference>
<evidence type="ECO:0000256" key="10">
    <source>
        <dbReference type="ARBA" id="ARBA00023012"/>
    </source>
</evidence>
<dbReference type="Pfam" id="PF00512">
    <property type="entry name" value="HisKA"/>
    <property type="match status" value="1"/>
</dbReference>
<dbReference type="CDD" id="cd00156">
    <property type="entry name" value="REC"/>
    <property type="match status" value="1"/>
</dbReference>
<dbReference type="PROSITE" id="PS50894">
    <property type="entry name" value="HPT"/>
    <property type="match status" value="1"/>
</dbReference>
<accession>A0ABT0UCJ6</accession>
<feature type="region of interest" description="Disordered" evidence="14">
    <location>
        <begin position="893"/>
        <end position="933"/>
    </location>
</feature>
<feature type="modified residue" description="4-aspartylphosphate" evidence="13">
    <location>
        <position position="659"/>
    </location>
</feature>